<organism evidence="2 3">
    <name type="scientific">Photobacterium atrarenae</name>
    <dbReference type="NCBI Taxonomy" id="865757"/>
    <lineage>
        <taxon>Bacteria</taxon>
        <taxon>Pseudomonadati</taxon>
        <taxon>Pseudomonadota</taxon>
        <taxon>Gammaproteobacteria</taxon>
        <taxon>Vibrionales</taxon>
        <taxon>Vibrionaceae</taxon>
        <taxon>Photobacterium</taxon>
    </lineage>
</organism>
<reference evidence="2" key="1">
    <citation type="submission" date="2022-07" db="EMBL/GenBank/DDBJ databases">
        <title>Genome sequencing of Photobacterium atrarenae GJH2-4.</title>
        <authorList>
            <person name="Park S.-J."/>
        </authorList>
    </citation>
    <scope>NUCLEOTIDE SEQUENCE</scope>
    <source>
        <strain evidence="2">GJH2-4</strain>
    </source>
</reference>
<dbReference type="EMBL" id="CP101508">
    <property type="protein sequence ID" value="UTV26446.1"/>
    <property type="molecule type" value="Genomic_DNA"/>
</dbReference>
<dbReference type="PANTHER" id="PTHR42815">
    <property type="entry name" value="FAD-BINDING, PUTATIVE (AFU_ORTHOLOGUE AFUA_6G07600)-RELATED"/>
    <property type="match status" value="1"/>
</dbReference>
<dbReference type="InterPro" id="IPR012349">
    <property type="entry name" value="Split_barrel_FMN-bd"/>
</dbReference>
<dbReference type="SUPFAM" id="SSF50475">
    <property type="entry name" value="FMN-binding split barrel"/>
    <property type="match status" value="1"/>
</dbReference>
<dbReference type="Gene3D" id="2.30.110.10">
    <property type="entry name" value="Electron Transport, Fmn-binding Protein, Chain A"/>
    <property type="match status" value="1"/>
</dbReference>
<sequence length="202" mass="22858">MEQIETLEQLMQLYRQPSNRAGNKTIYRIDEYVQRLIEHSPFIVISTVDEDGFTDVSPRGGVPGFVKVVDSNTLLIPDSSGNNRLDSFKNILERPQVGMMIMVPGIDEVVRIKGTASLHTDEQRLALCPDGNKPAKLVIQVKAESMFFHCAKAIMRAKLWDGEYRVERSILPSLGQILKQQQNLEEAAMSQEDMVAYYNKTL</sequence>
<evidence type="ECO:0000259" key="1">
    <source>
        <dbReference type="Pfam" id="PF01243"/>
    </source>
</evidence>
<dbReference type="NCBIfam" id="TIGR04025">
    <property type="entry name" value="PPOX_FMN_DR2398"/>
    <property type="match status" value="1"/>
</dbReference>
<evidence type="ECO:0000313" key="2">
    <source>
        <dbReference type="EMBL" id="UTV26446.1"/>
    </source>
</evidence>
<dbReference type="InterPro" id="IPR024029">
    <property type="entry name" value="Pyridox_Oxase_FMN-dep"/>
</dbReference>
<dbReference type="Pfam" id="PF01243">
    <property type="entry name" value="PNPOx_N"/>
    <property type="match status" value="1"/>
</dbReference>
<dbReference type="Proteomes" id="UP001057998">
    <property type="component" value="Chromosome 1"/>
</dbReference>
<feature type="domain" description="Pyridoxamine 5'-phosphate oxidase N-terminal" evidence="1">
    <location>
        <begin position="30"/>
        <end position="149"/>
    </location>
</feature>
<keyword evidence="3" id="KW-1185">Reference proteome</keyword>
<dbReference type="RefSeq" id="WP_255387657.1">
    <property type="nucleotide sequence ID" value="NZ_CP101508.1"/>
</dbReference>
<accession>A0ABY5GBA9</accession>
<proteinExistence type="predicted"/>
<gene>
    <name evidence="2" type="ORF">NNL38_08630</name>
</gene>
<name>A0ABY5GBA9_9GAMM</name>
<dbReference type="PANTHER" id="PTHR42815:SF2">
    <property type="entry name" value="FAD-BINDING, PUTATIVE (AFU_ORTHOLOGUE AFUA_6G07600)-RELATED"/>
    <property type="match status" value="1"/>
</dbReference>
<protein>
    <submittedName>
        <fullName evidence="2">Pyridoxamine 5'-phosphate oxidase family protein</fullName>
    </submittedName>
</protein>
<evidence type="ECO:0000313" key="3">
    <source>
        <dbReference type="Proteomes" id="UP001057998"/>
    </source>
</evidence>
<dbReference type="InterPro" id="IPR011576">
    <property type="entry name" value="Pyridox_Oxase_N"/>
</dbReference>